<evidence type="ECO:0000256" key="8">
    <source>
        <dbReference type="RuleBase" id="RU003781"/>
    </source>
</evidence>
<keyword evidence="5 7" id="KW-0460">Magnesium</keyword>
<evidence type="ECO:0000256" key="4">
    <source>
        <dbReference type="ARBA" id="ARBA00022801"/>
    </source>
</evidence>
<dbReference type="CDD" id="cd00515">
    <property type="entry name" value="HAM1"/>
    <property type="match status" value="1"/>
</dbReference>
<dbReference type="InterPro" id="IPR029001">
    <property type="entry name" value="ITPase-like_fam"/>
</dbReference>
<comment type="cofactor">
    <cofactor evidence="7">
        <name>Mg(2+)</name>
        <dbReference type="ChEBI" id="CHEBI:18420"/>
    </cofactor>
    <text evidence="7">Binds 1 Mg(2+) ion per subunit.</text>
</comment>
<comment type="function">
    <text evidence="7">Pyrophosphatase that catalyzes the hydrolysis of nucleoside triphosphates to their monophosphate derivatives, with a high preference for the non-canonical purine nucleotides XTP (xanthosine triphosphate), dITP (deoxyinosine triphosphate) and ITP. Seems to function as a house-cleaning enzyme that removes non-canonical purine nucleotides from the nucleotide pool, thus preventing their incorporation into DNA/RNA and avoiding chromosomal lesions.</text>
</comment>
<dbReference type="InterPro" id="IPR002637">
    <property type="entry name" value="RdgB/HAM1"/>
</dbReference>
<evidence type="ECO:0000256" key="1">
    <source>
        <dbReference type="ARBA" id="ARBA00008023"/>
    </source>
</evidence>
<proteinExistence type="inferred from homology"/>
<feature type="binding site" evidence="7">
    <location>
        <position position="176"/>
    </location>
    <ligand>
        <name>substrate</name>
    </ligand>
</feature>
<feature type="binding site" evidence="7">
    <location>
        <position position="70"/>
    </location>
    <ligand>
        <name>Mg(2+)</name>
        <dbReference type="ChEBI" id="CHEBI:18420"/>
    </ligand>
</feature>
<comment type="similarity">
    <text evidence="1 7 8">Belongs to the HAM1 NTPase family.</text>
</comment>
<evidence type="ECO:0000256" key="3">
    <source>
        <dbReference type="ARBA" id="ARBA00022741"/>
    </source>
</evidence>
<keyword evidence="10" id="KW-1185">Reference proteome</keyword>
<feature type="active site" description="Proton acceptor" evidence="7">
    <location>
        <position position="70"/>
    </location>
</feature>
<comment type="catalytic activity">
    <reaction evidence="7">
        <text>dITP + H2O = dIMP + diphosphate + H(+)</text>
        <dbReference type="Rhea" id="RHEA:28342"/>
        <dbReference type="ChEBI" id="CHEBI:15377"/>
        <dbReference type="ChEBI" id="CHEBI:15378"/>
        <dbReference type="ChEBI" id="CHEBI:33019"/>
        <dbReference type="ChEBI" id="CHEBI:61194"/>
        <dbReference type="ChEBI" id="CHEBI:61382"/>
        <dbReference type="EC" id="3.6.1.66"/>
    </reaction>
</comment>
<comment type="subunit">
    <text evidence="7">Homodimer.</text>
</comment>
<comment type="catalytic activity">
    <reaction evidence="7">
        <text>ITP + H2O = IMP + diphosphate + H(+)</text>
        <dbReference type="Rhea" id="RHEA:29399"/>
        <dbReference type="ChEBI" id="CHEBI:15377"/>
        <dbReference type="ChEBI" id="CHEBI:15378"/>
        <dbReference type="ChEBI" id="CHEBI:33019"/>
        <dbReference type="ChEBI" id="CHEBI:58053"/>
        <dbReference type="ChEBI" id="CHEBI:61402"/>
        <dbReference type="EC" id="3.6.1.66"/>
    </reaction>
</comment>
<accession>A0ABM8ELQ2</accession>
<dbReference type="HAMAP" id="MF_01405">
    <property type="entry name" value="Non_canon_purine_NTPase"/>
    <property type="match status" value="1"/>
</dbReference>
<dbReference type="PANTHER" id="PTHR11067:SF9">
    <property type="entry name" value="INOSINE TRIPHOSPHATE PYROPHOSPHATASE"/>
    <property type="match status" value="1"/>
</dbReference>
<evidence type="ECO:0000256" key="6">
    <source>
        <dbReference type="ARBA" id="ARBA00023080"/>
    </source>
</evidence>
<keyword evidence="2 7" id="KW-0479">Metal-binding</keyword>
<dbReference type="InterPro" id="IPR020922">
    <property type="entry name" value="dITP/XTP_pyrophosphatase"/>
</dbReference>
<dbReference type="EMBL" id="AP027151">
    <property type="protein sequence ID" value="BDV43372.1"/>
    <property type="molecule type" value="Genomic_DNA"/>
</dbReference>
<evidence type="ECO:0000256" key="5">
    <source>
        <dbReference type="ARBA" id="ARBA00022842"/>
    </source>
</evidence>
<gene>
    <name evidence="9" type="ORF">GURASL_22950</name>
</gene>
<name>A0ABM8ELQ2_9BACT</name>
<feature type="binding site" evidence="7">
    <location>
        <begin position="8"/>
        <end position="13"/>
    </location>
    <ligand>
        <name>substrate</name>
    </ligand>
</feature>
<sequence length="196" mass="20959">MTHLVIATRNKGKMREIAELLAGMEITLLSPDDFAEFPEVAEDGETFEENAVKKARSAVVATGLPSLADDSGLIVPLLGGRPGVFSARFAREGASDGENNDKLLAELTGFPLAARNASFCCVIALCFPGGECLIFRGELAGMILDQPHGNGGFGYDPLFYVADQGKTLAELPSEVKNRISHRGKALAELKKYLFSP</sequence>
<comment type="caution">
    <text evidence="7">Lacks conserved residue(s) required for the propagation of feature annotation.</text>
</comment>
<dbReference type="PANTHER" id="PTHR11067">
    <property type="entry name" value="INOSINE TRIPHOSPHATE PYROPHOSPHATASE/HAM1 PROTEIN"/>
    <property type="match status" value="1"/>
</dbReference>
<keyword evidence="4 7" id="KW-0378">Hydrolase</keyword>
<dbReference type="Gene3D" id="3.90.950.10">
    <property type="match status" value="1"/>
</dbReference>
<evidence type="ECO:0000313" key="9">
    <source>
        <dbReference type="EMBL" id="BDV43372.1"/>
    </source>
</evidence>
<dbReference type="EC" id="3.6.1.66" evidence="7"/>
<dbReference type="Proteomes" id="UP001317705">
    <property type="component" value="Chromosome"/>
</dbReference>
<protein>
    <recommendedName>
        <fullName evidence="7">dITP/XTP pyrophosphatase</fullName>
        <ecNumber evidence="7">3.6.1.66</ecNumber>
    </recommendedName>
    <alternativeName>
        <fullName evidence="7">Non-canonical purine NTP pyrophosphatase</fullName>
    </alternativeName>
    <alternativeName>
        <fullName evidence="7">Non-standard purine NTP pyrophosphatase</fullName>
    </alternativeName>
    <alternativeName>
        <fullName evidence="7">Nucleoside-triphosphate diphosphatase</fullName>
    </alternativeName>
    <alternativeName>
        <fullName evidence="7">Nucleoside-triphosphate pyrophosphatase</fullName>
        <shortName evidence="7">NTPase</shortName>
    </alternativeName>
</protein>
<keyword evidence="3 7" id="KW-0547">Nucleotide-binding</keyword>
<dbReference type="Pfam" id="PF01725">
    <property type="entry name" value="Ham1p_like"/>
    <property type="match status" value="1"/>
</dbReference>
<reference evidence="9 10" key="1">
    <citation type="submission" date="2022-12" db="EMBL/GenBank/DDBJ databases">
        <title>Polyphasic characterization of Geotalea uranireducens NIT-SL11 newly isolated from a complex of sewage sludge and microbially reduced graphene oxide.</title>
        <authorList>
            <person name="Xie L."/>
            <person name="Yoshida N."/>
            <person name="Meng L."/>
        </authorList>
    </citation>
    <scope>NUCLEOTIDE SEQUENCE [LARGE SCALE GENOMIC DNA]</scope>
    <source>
        <strain evidence="9 10">NIT-SL11</strain>
    </source>
</reference>
<feature type="binding site" evidence="7">
    <location>
        <position position="71"/>
    </location>
    <ligand>
        <name>substrate</name>
    </ligand>
</feature>
<evidence type="ECO:0000256" key="7">
    <source>
        <dbReference type="HAMAP-Rule" id="MF_01405"/>
    </source>
</evidence>
<dbReference type="NCBIfam" id="NF011397">
    <property type="entry name" value="PRK14822.1"/>
    <property type="match status" value="1"/>
</dbReference>
<dbReference type="NCBIfam" id="TIGR00042">
    <property type="entry name" value="RdgB/HAM1 family non-canonical purine NTP pyrophosphatase"/>
    <property type="match status" value="1"/>
</dbReference>
<dbReference type="RefSeq" id="WP_281999472.1">
    <property type="nucleotide sequence ID" value="NZ_AP027151.1"/>
</dbReference>
<comment type="catalytic activity">
    <reaction evidence="7">
        <text>XTP + H2O = XMP + diphosphate + H(+)</text>
        <dbReference type="Rhea" id="RHEA:28610"/>
        <dbReference type="ChEBI" id="CHEBI:15377"/>
        <dbReference type="ChEBI" id="CHEBI:15378"/>
        <dbReference type="ChEBI" id="CHEBI:33019"/>
        <dbReference type="ChEBI" id="CHEBI:57464"/>
        <dbReference type="ChEBI" id="CHEBI:61314"/>
        <dbReference type="EC" id="3.6.1.66"/>
    </reaction>
</comment>
<organism evidence="9 10">
    <name type="scientific">Geotalea uraniireducens</name>
    <dbReference type="NCBI Taxonomy" id="351604"/>
    <lineage>
        <taxon>Bacteria</taxon>
        <taxon>Pseudomonadati</taxon>
        <taxon>Thermodesulfobacteriota</taxon>
        <taxon>Desulfuromonadia</taxon>
        <taxon>Geobacterales</taxon>
        <taxon>Geobacteraceae</taxon>
        <taxon>Geotalea</taxon>
    </lineage>
</organism>
<feature type="binding site" evidence="7">
    <location>
        <begin position="153"/>
        <end position="156"/>
    </location>
    <ligand>
        <name>substrate</name>
    </ligand>
</feature>
<feature type="binding site" evidence="7">
    <location>
        <begin position="181"/>
        <end position="182"/>
    </location>
    <ligand>
        <name>substrate</name>
    </ligand>
</feature>
<evidence type="ECO:0000256" key="2">
    <source>
        <dbReference type="ARBA" id="ARBA00022723"/>
    </source>
</evidence>
<dbReference type="SUPFAM" id="SSF52972">
    <property type="entry name" value="ITPase-like"/>
    <property type="match status" value="1"/>
</dbReference>
<evidence type="ECO:0000313" key="10">
    <source>
        <dbReference type="Proteomes" id="UP001317705"/>
    </source>
</evidence>
<keyword evidence="6 7" id="KW-0546">Nucleotide metabolism</keyword>